<name>A0A6C0DRD5_9ZZZZ</name>
<dbReference type="Pfam" id="PF00562">
    <property type="entry name" value="RNA_pol_Rpb2_6"/>
    <property type="match status" value="1"/>
</dbReference>
<dbReference type="Pfam" id="PF04563">
    <property type="entry name" value="RNA_pol_Rpb2_1"/>
    <property type="match status" value="1"/>
</dbReference>
<dbReference type="PROSITE" id="PS01166">
    <property type="entry name" value="RNA_POL_BETA"/>
    <property type="match status" value="1"/>
</dbReference>
<dbReference type="Pfam" id="PF04560">
    <property type="entry name" value="RNA_pol_Rpb2_7"/>
    <property type="match status" value="1"/>
</dbReference>
<comment type="similarity">
    <text evidence="1">Belongs to the RNA polymerase beta chain family.</text>
</comment>
<dbReference type="Pfam" id="PF04566">
    <property type="entry name" value="RNA_pol_Rpb2_4"/>
    <property type="match status" value="1"/>
</dbReference>
<evidence type="ECO:0000259" key="14">
    <source>
        <dbReference type="Pfam" id="PF04565"/>
    </source>
</evidence>
<evidence type="ECO:0000259" key="11">
    <source>
        <dbReference type="Pfam" id="PF04560"/>
    </source>
</evidence>
<dbReference type="Pfam" id="PF04565">
    <property type="entry name" value="RNA_pol_Rpb2_3"/>
    <property type="match status" value="1"/>
</dbReference>
<feature type="domain" description="RNA polymerase Rpb2" evidence="15">
    <location>
        <begin position="581"/>
        <end position="640"/>
    </location>
</feature>
<keyword evidence="3" id="KW-0240">DNA-directed RNA polymerase</keyword>
<dbReference type="GO" id="GO:0032549">
    <property type="term" value="F:ribonucleoside binding"/>
    <property type="evidence" value="ECO:0007669"/>
    <property type="project" value="InterPro"/>
</dbReference>
<dbReference type="PANTHER" id="PTHR20856">
    <property type="entry name" value="DNA-DIRECTED RNA POLYMERASE I SUBUNIT 2"/>
    <property type="match status" value="1"/>
</dbReference>
<proteinExistence type="inferred from homology"/>
<feature type="domain" description="RNA polymerase Rpb2" evidence="14">
    <location>
        <begin position="480"/>
        <end position="542"/>
    </location>
</feature>
<feature type="domain" description="DNA-directed RNA polymerase subunit 2 hybrid-binding" evidence="10">
    <location>
        <begin position="745"/>
        <end position="1111"/>
    </location>
</feature>
<dbReference type="InterPro" id="IPR037033">
    <property type="entry name" value="DNA-dir_RNAP_su2_hyb_sf"/>
</dbReference>
<feature type="domain" description="RNA polymerase Rpb2" evidence="12">
    <location>
        <begin position="211"/>
        <end position="385"/>
    </location>
</feature>
<keyword evidence="7" id="KW-0862">Zinc</keyword>
<evidence type="ECO:0000259" key="13">
    <source>
        <dbReference type="Pfam" id="PF04563"/>
    </source>
</evidence>
<dbReference type="InterPro" id="IPR007641">
    <property type="entry name" value="RNA_pol_Rpb2_7"/>
</dbReference>
<evidence type="ECO:0000256" key="2">
    <source>
        <dbReference type="ARBA" id="ARBA00012418"/>
    </source>
</evidence>
<dbReference type="CDD" id="cd00653">
    <property type="entry name" value="RNA_pol_B_RPB2"/>
    <property type="match status" value="1"/>
</dbReference>
<keyword evidence="4" id="KW-0808">Transferase</keyword>
<evidence type="ECO:0000256" key="9">
    <source>
        <dbReference type="SAM" id="MobiDB-lite"/>
    </source>
</evidence>
<dbReference type="GO" id="GO:0000428">
    <property type="term" value="C:DNA-directed RNA polymerase complex"/>
    <property type="evidence" value="ECO:0007669"/>
    <property type="project" value="UniProtKB-KW"/>
</dbReference>
<evidence type="ECO:0000256" key="1">
    <source>
        <dbReference type="ARBA" id="ARBA00006835"/>
    </source>
</evidence>
<keyword evidence="5" id="KW-0548">Nucleotidyltransferase</keyword>
<dbReference type="InterPro" id="IPR007645">
    <property type="entry name" value="RNA_pol_Rpb2_3"/>
</dbReference>
<evidence type="ECO:0000259" key="15">
    <source>
        <dbReference type="Pfam" id="PF04566"/>
    </source>
</evidence>
<feature type="region of interest" description="Disordered" evidence="9">
    <location>
        <begin position="1093"/>
        <end position="1116"/>
    </location>
</feature>
<accession>A0A6C0DRD5</accession>
<feature type="domain" description="RNA polymerase Rpb2" evidence="11">
    <location>
        <begin position="1115"/>
        <end position="1222"/>
    </location>
</feature>
<evidence type="ECO:0000259" key="12">
    <source>
        <dbReference type="Pfam" id="PF04561"/>
    </source>
</evidence>
<dbReference type="GO" id="GO:0046872">
    <property type="term" value="F:metal ion binding"/>
    <property type="evidence" value="ECO:0007669"/>
    <property type="project" value="UniProtKB-KW"/>
</dbReference>
<dbReference type="Gene3D" id="2.40.50.150">
    <property type="match status" value="1"/>
</dbReference>
<dbReference type="Pfam" id="PF04561">
    <property type="entry name" value="RNA_pol_Rpb2_2"/>
    <property type="match status" value="1"/>
</dbReference>
<dbReference type="InterPro" id="IPR015712">
    <property type="entry name" value="DNA-dir_RNA_pol_su2"/>
</dbReference>
<dbReference type="EMBL" id="MN739657">
    <property type="protein sequence ID" value="QHT18499.1"/>
    <property type="molecule type" value="Genomic_DNA"/>
</dbReference>
<feature type="compositionally biased region" description="Basic and acidic residues" evidence="9">
    <location>
        <begin position="1093"/>
        <end position="1104"/>
    </location>
</feature>
<evidence type="ECO:0000256" key="5">
    <source>
        <dbReference type="ARBA" id="ARBA00022695"/>
    </source>
</evidence>
<feature type="region of interest" description="Disordered" evidence="9">
    <location>
        <begin position="1490"/>
        <end position="1521"/>
    </location>
</feature>
<dbReference type="GO" id="GO:0006351">
    <property type="term" value="P:DNA-templated transcription"/>
    <property type="evidence" value="ECO:0007669"/>
    <property type="project" value="InterPro"/>
</dbReference>
<dbReference type="InterPro" id="IPR007642">
    <property type="entry name" value="RNA_pol_Rpb2_2"/>
</dbReference>
<dbReference type="GO" id="GO:0003899">
    <property type="term" value="F:DNA-directed RNA polymerase activity"/>
    <property type="evidence" value="ECO:0007669"/>
    <property type="project" value="UniProtKB-EC"/>
</dbReference>
<dbReference type="GO" id="GO:0003677">
    <property type="term" value="F:DNA binding"/>
    <property type="evidence" value="ECO:0007669"/>
    <property type="project" value="InterPro"/>
</dbReference>
<keyword evidence="6" id="KW-0479">Metal-binding</keyword>
<evidence type="ECO:0000256" key="7">
    <source>
        <dbReference type="ARBA" id="ARBA00022833"/>
    </source>
</evidence>
<dbReference type="InterPro" id="IPR014724">
    <property type="entry name" value="RNA_pol_RPB2_OB-fold"/>
</dbReference>
<dbReference type="Gene3D" id="3.90.1800.10">
    <property type="entry name" value="RNA polymerase alpha subunit dimerisation domain"/>
    <property type="match status" value="1"/>
</dbReference>
<protein>
    <recommendedName>
        <fullName evidence="2">DNA-directed RNA polymerase</fullName>
        <ecNumber evidence="2">2.7.7.6</ecNumber>
    </recommendedName>
</protein>
<reference evidence="16" key="1">
    <citation type="journal article" date="2020" name="Nature">
        <title>Giant virus diversity and host interactions through global metagenomics.</title>
        <authorList>
            <person name="Schulz F."/>
            <person name="Roux S."/>
            <person name="Paez-Espino D."/>
            <person name="Jungbluth S."/>
            <person name="Walsh D.A."/>
            <person name="Denef V.J."/>
            <person name="McMahon K.D."/>
            <person name="Konstantinidis K.T."/>
            <person name="Eloe-Fadrosh E.A."/>
            <person name="Kyrpides N.C."/>
            <person name="Woyke T."/>
        </authorList>
    </citation>
    <scope>NUCLEOTIDE SEQUENCE</scope>
    <source>
        <strain evidence="16">GVMAG-M-3300023174-46</strain>
    </source>
</reference>
<evidence type="ECO:0000259" key="10">
    <source>
        <dbReference type="Pfam" id="PF00562"/>
    </source>
</evidence>
<organism evidence="16">
    <name type="scientific">viral metagenome</name>
    <dbReference type="NCBI Taxonomy" id="1070528"/>
    <lineage>
        <taxon>unclassified sequences</taxon>
        <taxon>metagenomes</taxon>
        <taxon>organismal metagenomes</taxon>
    </lineage>
</organism>
<evidence type="ECO:0000256" key="8">
    <source>
        <dbReference type="ARBA" id="ARBA00023163"/>
    </source>
</evidence>
<dbReference type="InterPro" id="IPR007120">
    <property type="entry name" value="DNA-dir_RNAP_su2_dom"/>
</dbReference>
<feature type="domain" description="RNA polymerase beta subunit protrusion" evidence="13">
    <location>
        <begin position="30"/>
        <end position="421"/>
    </location>
</feature>
<dbReference type="Gene3D" id="2.40.270.10">
    <property type="entry name" value="DNA-directed RNA polymerase, subunit 2, domain 6"/>
    <property type="match status" value="1"/>
</dbReference>
<dbReference type="InterPro" id="IPR007646">
    <property type="entry name" value="RNA_pol_Rpb2_4"/>
</dbReference>
<dbReference type="InterPro" id="IPR007644">
    <property type="entry name" value="RNA_pol_bsu_protrusion"/>
</dbReference>
<dbReference type="SUPFAM" id="SSF64484">
    <property type="entry name" value="beta and beta-prime subunits of DNA dependent RNA-polymerase"/>
    <property type="match status" value="1"/>
</dbReference>
<sequence>MSTKESSDSSTELSRSLLRTYFETFKYPFVRHHIDSYDQFLTEDLPAILQANNPILILKELIPNTTNYMYRVELFVGGPSGTEIEIGTPTLHLQKGNEVRVLFPNEARLRNLTYSATVVANIHLQITITDPSSPSPVDPVTGAPVGPYVRVFPRVPLFQIPILLHSRFCLLHGKPAAFLQEAGECIQDQGGYFIIGGSEKVLISRQEQAFNTLYLRKQLKHPKVSTYGNITCLSPKTREVKIVTFEWVNKTESLVVTLPFVRVPIPIFVLFRAFGVTSEEDILRLIYPDLEGSEARQMIPLLVPSIGQAYPFVDTVSAIQFIKAMTKGFSVSHVYDILYNKVFIHITDIHGGNRVHFLADCVRKFMRVHVGIDQKTDRDDTRNQRCLTSGVLIRMLFTNAYTAWKKAVRREVDLEYEYNTDMYRGQKFINIFSEGNTTKLFRYNLITDMLMRGFKGKWVTGGAGGGGVLGHSDEKTGVLQALSRISYLDFMSHLRRVVLNYTSAVALIPPHQLHGSQYGYYCTSETPGGKSIGITKNLSLMTLLSTATDPAPIERFLIERAWVLPCSEMRPDLQQLGVPCYINNGIVGYTLQPFELTEVLKLMKWTGCLPAFASITFNVRDRRVSLFTDEGRPCRPLVHLEHTKDVTTSMPVLTKKSWRDLVLGSFSDAAGKDITTPGFFDPMSNQPGPIPLTTYKDSLEPYKGVIEYIDPYEQNEAFIVHFPEHINKETSHVEIHPSTIVSIVTSMIPFANFNQSPRNQLSCSQSKQGLSLYATNFQNRYDNAANILCYGEAPLVRTLVYDILGDGMMPYGANIIMAIMPFGGYNQDDGIVFNGDAFQRGLFRNINYRSYDTYEADEKETRTTSVIAHPSSVPEWTHLHVGFDYSKLDERGLIRVGEWVTSKTVLVGRYVMRLGEKDSIQDASLTPQVWTSGRVESVLVTVNAQGKRLVKVRITQDRTPELGDKFSTRHGQKGTIGMIYRAHDMPRTKDGLVPDMIVNPHCIPSRMTIAQLMEMLFGKVCWEHTMVGDATLFMSDKGAVEQIGTILEKQFGLEKTGNELLYDGASGVQMPTTIFMGPVFGMRLKHMTEDKWNARGEGRREQRTHQPTGGRGAEGGLRIGEMERDALIAHGISGFARESIMERSDRTEFRICNGCGTIPIFNQRQNLFVCPMCDGPVKFIGSTAQTLELLPTLGKSQATTSVVEMPYATKLLGEELQTYLNMGVRFLTAKGVAHLKDPPMLDTDSIPSDEAIQLALRQPLPERILPETRVPEYREYVDVSKDLPPEVRDEDLVAMGVLLPKTEEESMEEEEQEAAAAVAGPVASVPSGPVGITTSTSYFTPQPQPQPQPQFIQQGGMAYPMVPMSPMQATQMPPMQGSQMPPMQGSQMSPYGMQQGMVQQTMGQGQMQYPMISYPMQTPMQGGAPMQGSQMPPMYYGQPYTMQQQEILPSPVPNGPPTIVIDTSPQAMAYSGFMEDQQTAARGGVVMGASRRNTTPRNRGISPNARSRGPPTVSGKSYESGMKVTIKKI</sequence>
<evidence type="ECO:0000256" key="3">
    <source>
        <dbReference type="ARBA" id="ARBA00022478"/>
    </source>
</evidence>
<dbReference type="EC" id="2.7.7.6" evidence="2"/>
<evidence type="ECO:0000256" key="6">
    <source>
        <dbReference type="ARBA" id="ARBA00022723"/>
    </source>
</evidence>
<keyword evidence="8" id="KW-0804">Transcription</keyword>
<dbReference type="InterPro" id="IPR007121">
    <property type="entry name" value="RNA_pol_bsu_CS"/>
</dbReference>
<dbReference type="Gene3D" id="3.90.1100.10">
    <property type="match status" value="2"/>
</dbReference>
<evidence type="ECO:0000256" key="4">
    <source>
        <dbReference type="ARBA" id="ARBA00022679"/>
    </source>
</evidence>
<evidence type="ECO:0000313" key="16">
    <source>
        <dbReference type="EMBL" id="QHT18499.1"/>
    </source>
</evidence>